<gene>
    <name evidence="1" type="ORF">C9F08_20240</name>
</gene>
<protein>
    <submittedName>
        <fullName evidence="1">Uncharacterized protein</fullName>
    </submittedName>
</protein>
<evidence type="ECO:0000313" key="1">
    <source>
        <dbReference type="EMBL" id="TGC92071.1"/>
    </source>
</evidence>
<proteinExistence type="predicted"/>
<sequence length="84" mass="9279">FSLTRPSETPDAFASMLVIYAGNAGLVFLQQTIERAEIFRYFEILASALARACNCYSSIKQPAFNVESNISKSGNYTILITVSF</sequence>
<dbReference type="Proteomes" id="UP000297537">
    <property type="component" value="Unassembled WGS sequence"/>
</dbReference>
<reference evidence="1 2" key="1">
    <citation type="submission" date="2018-03" db="EMBL/GenBank/DDBJ databases">
        <title>Non-Typhoidal Salmonella genome sequencing and assembly.</title>
        <authorList>
            <person name="Matchawe C."/>
        </authorList>
    </citation>
    <scope>NUCLEOTIDE SEQUENCE [LARGE SCALE GENOMIC DNA]</scope>
    <source>
        <strain evidence="1 2">20dea</strain>
    </source>
</reference>
<organism evidence="1 2">
    <name type="scientific">Salmonella enteritidis</name>
    <dbReference type="NCBI Taxonomy" id="149539"/>
    <lineage>
        <taxon>Bacteria</taxon>
        <taxon>Pseudomonadati</taxon>
        <taxon>Pseudomonadota</taxon>
        <taxon>Gammaproteobacteria</taxon>
        <taxon>Enterobacterales</taxon>
        <taxon>Enterobacteriaceae</taxon>
        <taxon>Salmonella</taxon>
    </lineage>
</organism>
<name>A0A5R1YTJ3_SALEN</name>
<dbReference type="EMBL" id="PYKJ01000423">
    <property type="protein sequence ID" value="TGC92071.1"/>
    <property type="molecule type" value="Genomic_DNA"/>
</dbReference>
<accession>A0A5R1YTJ3</accession>
<comment type="caution">
    <text evidence="1">The sequence shown here is derived from an EMBL/GenBank/DDBJ whole genome shotgun (WGS) entry which is preliminary data.</text>
</comment>
<feature type="non-terminal residue" evidence="1">
    <location>
        <position position="1"/>
    </location>
</feature>
<dbReference type="RefSeq" id="WP_210114120.1">
    <property type="nucleotide sequence ID" value="NZ_PYKJ01000423.1"/>
</dbReference>
<dbReference type="AlphaFoldDB" id="A0A5R1YTJ3"/>
<evidence type="ECO:0000313" key="2">
    <source>
        <dbReference type="Proteomes" id="UP000297537"/>
    </source>
</evidence>